<sequence>MALPALDGALLALLPLHLLSLGSRFLLGYGGVGRDRPGAARSVVLLATIAVLLTGISALSDTSPSQRGSLVSELEDLRLKTARLELILAESTKTLKSKTLHLEESHKMIKEMEEKIQLLENAIHEMKGSVSDSLNTEEWIHSLEKEVQLLSKQSMKNKDNIQSLQSSANEAKKKMELATSEVEKMESIVTEQWIQIRQLEQAFQLTKMMTSRVLKRSPLKKWHNNRWPSKNTMSKTWFLIIVLIVKNELQDVIKHQLQMNEYTADLAANNLVILFLASSMMAIPILSLWIIITSYFQLL</sequence>
<evidence type="ECO:0000256" key="1">
    <source>
        <dbReference type="SAM" id="Coils"/>
    </source>
</evidence>
<feature type="coiled-coil region" evidence="1">
    <location>
        <begin position="102"/>
        <end position="129"/>
    </location>
</feature>
<keyword evidence="2" id="KW-1133">Transmembrane helix</keyword>
<keyword evidence="2" id="KW-0812">Transmembrane</keyword>
<feature type="coiled-coil region" evidence="1">
    <location>
        <begin position="161"/>
        <end position="188"/>
    </location>
</feature>
<name>A0AAQ3KYU1_9LILI</name>
<dbReference type="Gene3D" id="1.10.287.1490">
    <property type="match status" value="1"/>
</dbReference>
<accession>A0AAQ3KYU1</accession>
<dbReference type="PANTHER" id="PTHR34360">
    <property type="entry name" value="OS08G0519400 PROTEIN"/>
    <property type="match status" value="1"/>
</dbReference>
<dbReference type="AlphaFoldDB" id="A0AAQ3KYU1"/>
<proteinExistence type="predicted"/>
<evidence type="ECO:0000256" key="2">
    <source>
        <dbReference type="SAM" id="Phobius"/>
    </source>
</evidence>
<reference evidence="3 4" key="1">
    <citation type="submission" date="2023-10" db="EMBL/GenBank/DDBJ databases">
        <title>Chromosome-scale genome assembly provides insights into flower coloration mechanisms of Canna indica.</title>
        <authorList>
            <person name="Li C."/>
        </authorList>
    </citation>
    <scope>NUCLEOTIDE SEQUENCE [LARGE SCALE GENOMIC DNA]</scope>
    <source>
        <tissue evidence="3">Flower</tissue>
    </source>
</reference>
<protein>
    <submittedName>
        <fullName evidence="3">Uncharacterized protein</fullName>
    </submittedName>
</protein>
<keyword evidence="2" id="KW-0472">Membrane</keyword>
<dbReference type="PANTHER" id="PTHR34360:SF2">
    <property type="entry name" value="MYOSIN HEAVY CHAIN-LIKE PROTEIN"/>
    <property type="match status" value="1"/>
</dbReference>
<evidence type="ECO:0000313" key="3">
    <source>
        <dbReference type="EMBL" id="WOL14177.1"/>
    </source>
</evidence>
<dbReference type="Proteomes" id="UP001327560">
    <property type="component" value="Chromosome 7"/>
</dbReference>
<keyword evidence="1" id="KW-0175">Coiled coil</keyword>
<gene>
    <name evidence="3" type="ORF">Cni_G22957</name>
</gene>
<organism evidence="3 4">
    <name type="scientific">Canna indica</name>
    <name type="common">Indian-shot</name>
    <dbReference type="NCBI Taxonomy" id="4628"/>
    <lineage>
        <taxon>Eukaryota</taxon>
        <taxon>Viridiplantae</taxon>
        <taxon>Streptophyta</taxon>
        <taxon>Embryophyta</taxon>
        <taxon>Tracheophyta</taxon>
        <taxon>Spermatophyta</taxon>
        <taxon>Magnoliopsida</taxon>
        <taxon>Liliopsida</taxon>
        <taxon>Zingiberales</taxon>
        <taxon>Cannaceae</taxon>
        <taxon>Canna</taxon>
    </lineage>
</organism>
<dbReference type="EMBL" id="CP136896">
    <property type="protein sequence ID" value="WOL14177.1"/>
    <property type="molecule type" value="Genomic_DNA"/>
</dbReference>
<evidence type="ECO:0000313" key="4">
    <source>
        <dbReference type="Proteomes" id="UP001327560"/>
    </source>
</evidence>
<feature type="transmembrane region" description="Helical" evidence="2">
    <location>
        <begin position="271"/>
        <end position="296"/>
    </location>
</feature>
<keyword evidence="4" id="KW-1185">Reference proteome</keyword>
<feature type="transmembrane region" description="Helical" evidence="2">
    <location>
        <begin position="38"/>
        <end position="59"/>
    </location>
</feature>